<gene>
    <name evidence="17" type="ORF">B0O44_105331</name>
</gene>
<keyword evidence="17" id="KW-0675">Receptor</keyword>
<dbReference type="InterPro" id="IPR000531">
    <property type="entry name" value="Beta-barrel_TonB"/>
</dbReference>
<dbReference type="Gene3D" id="2.170.130.10">
    <property type="entry name" value="TonB-dependent receptor, plug domain"/>
    <property type="match status" value="1"/>
</dbReference>
<comment type="subcellular location">
    <subcellularLocation>
        <location evidence="1 12">Cell outer membrane</location>
        <topology evidence="1 12">Multi-pass membrane protein</topology>
    </subcellularLocation>
</comment>
<sequence length="882" mass="96076">MNRHLFFILSLCIIGHAGLAYSNPIPVHAKKAETISGTVVDKNDQPIPGATVVIKGTKTGTSTDQAGKFALNNTPDGKILIISAVGYKSVEQPIGGSALKIVLLEDLMELNAVVVTGTTNALKKIESSVAISSFSSKTIQQLAPSSAADLLKHVPGFVVETSGGEVGNNLFARGIPSAGAYEYVQIQEDGMPVFEDGALQFANADNWLRVDETISRMEALRGGSGSIFATNAPGGIINFITKTGTNDFGGTVKLSTGTSGLFRTDLNIGGAIVPDKLFYNIGGFYRTENGVRNPGFKGNNGGQIKMNLKYNLDNGYIKLSYKKLDDRNLFLLPIPLTDKDHPKGIDGFNPNTGTLTSRNFSQLSVPQLGGGTYNRNLEDGVHPVVDVFGGEFKTDLGGGFSVSNNIRYTNINMQYTAIFPGAEPQTAADFAKGYTTSAGASFPVLNPQYTDVNTGAVVNPALVAKVGYWAIDKQMKNFANNLRFDYKNDKTTLSLGYYYSNWSSDQQWNWSNLLVSVSDNPQLLNLVDKSVAPGAANYSRTYNGVADISFLTRKAQTKGDVNAVFGNAEIKATDNLTFDLGLRFDMDRYSGYKATQSAAQNLDNNSSFGYDFRSTTADNSITNVSGPYYYWKYDINRLSGSAAANYKFNENMATYFRYSNGFRSPIEESYFDNASDLSKLKPTVINQFELGYKLQGQQYAFFANAFYMNLDNIAFTDILLDGTSENKFAKAKNIGLELEGQFNAGDFSLTVNATIQDPKFRDFSGNGFDYNGNKVRRIPSFYGTIRPAYNITKALSIYAEVNHFGKKYSDNANVFALPSFDVLNAGISLKVKQMRFAIDASNLTNTIGLTEGNPRITSAPGAIYYARPILGRFARLSAAFNF</sequence>
<dbReference type="Pfam" id="PF13715">
    <property type="entry name" value="CarbopepD_reg_2"/>
    <property type="match status" value="1"/>
</dbReference>
<dbReference type="RefSeq" id="WP_110832874.1">
    <property type="nucleotide sequence ID" value="NZ_QKLU01000005.1"/>
</dbReference>
<dbReference type="EMBL" id="QKLU01000005">
    <property type="protein sequence ID" value="PYF72956.1"/>
    <property type="molecule type" value="Genomic_DNA"/>
</dbReference>
<feature type="domain" description="TonB-dependent receptor plug" evidence="16">
    <location>
        <begin position="124"/>
        <end position="236"/>
    </location>
</feature>
<evidence type="ECO:0000256" key="13">
    <source>
        <dbReference type="RuleBase" id="RU003357"/>
    </source>
</evidence>
<evidence type="ECO:0000256" key="5">
    <source>
        <dbReference type="ARBA" id="ARBA00022692"/>
    </source>
</evidence>
<dbReference type="Gene3D" id="2.60.40.1120">
    <property type="entry name" value="Carboxypeptidase-like, regulatory domain"/>
    <property type="match status" value="1"/>
</dbReference>
<evidence type="ECO:0000313" key="17">
    <source>
        <dbReference type="EMBL" id="PYF72956.1"/>
    </source>
</evidence>
<dbReference type="Proteomes" id="UP000248198">
    <property type="component" value="Unassembled WGS sequence"/>
</dbReference>
<dbReference type="OrthoDB" id="9782587at2"/>
<evidence type="ECO:0000256" key="10">
    <source>
        <dbReference type="ARBA" id="ARBA00023136"/>
    </source>
</evidence>
<feature type="domain" description="TonB-dependent receptor-like beta-barrel" evidence="15">
    <location>
        <begin position="471"/>
        <end position="843"/>
    </location>
</feature>
<keyword evidence="6 14" id="KW-0732">Signal</keyword>
<dbReference type="GO" id="GO:0015344">
    <property type="term" value="F:siderophore uptake transmembrane transporter activity"/>
    <property type="evidence" value="ECO:0007669"/>
    <property type="project" value="TreeGrafter"/>
</dbReference>
<evidence type="ECO:0000256" key="3">
    <source>
        <dbReference type="ARBA" id="ARBA00022452"/>
    </source>
</evidence>
<evidence type="ECO:0000256" key="7">
    <source>
        <dbReference type="ARBA" id="ARBA00023004"/>
    </source>
</evidence>
<feature type="signal peptide" evidence="14">
    <location>
        <begin position="1"/>
        <end position="22"/>
    </location>
</feature>
<keyword evidence="7" id="KW-0408">Iron</keyword>
<dbReference type="InterPro" id="IPR039426">
    <property type="entry name" value="TonB-dep_rcpt-like"/>
</dbReference>
<dbReference type="PROSITE" id="PS52016">
    <property type="entry name" value="TONB_DEPENDENT_REC_3"/>
    <property type="match status" value="1"/>
</dbReference>
<dbReference type="InterPro" id="IPR037066">
    <property type="entry name" value="Plug_dom_sf"/>
</dbReference>
<evidence type="ECO:0000256" key="9">
    <source>
        <dbReference type="ARBA" id="ARBA00023077"/>
    </source>
</evidence>
<keyword evidence="4" id="KW-0410">Iron transport</keyword>
<keyword evidence="5 12" id="KW-0812">Transmembrane</keyword>
<dbReference type="PANTHER" id="PTHR32552:SF89">
    <property type="entry name" value="CATECHOLATE SIDEROPHORE RECEPTOR FIU"/>
    <property type="match status" value="1"/>
</dbReference>
<evidence type="ECO:0000256" key="14">
    <source>
        <dbReference type="SAM" id="SignalP"/>
    </source>
</evidence>
<dbReference type="Pfam" id="PF07715">
    <property type="entry name" value="Plug"/>
    <property type="match status" value="1"/>
</dbReference>
<evidence type="ECO:0000256" key="11">
    <source>
        <dbReference type="ARBA" id="ARBA00023237"/>
    </source>
</evidence>
<keyword evidence="3 12" id="KW-1134">Transmembrane beta strand</keyword>
<reference evidence="17 18" key="1">
    <citation type="submission" date="2018-06" db="EMBL/GenBank/DDBJ databases">
        <title>Genomic Encyclopedia of Archaeal and Bacterial Type Strains, Phase II (KMG-II): from individual species to whole genera.</title>
        <authorList>
            <person name="Goeker M."/>
        </authorList>
    </citation>
    <scope>NUCLEOTIDE SEQUENCE [LARGE SCALE GENOMIC DNA]</scope>
    <source>
        <strain evidence="17 18">DSM 27372</strain>
    </source>
</reference>
<dbReference type="PANTHER" id="PTHR32552">
    <property type="entry name" value="FERRICHROME IRON RECEPTOR-RELATED"/>
    <property type="match status" value="1"/>
</dbReference>
<evidence type="ECO:0000256" key="12">
    <source>
        <dbReference type="PROSITE-ProRule" id="PRU01360"/>
    </source>
</evidence>
<dbReference type="Pfam" id="PF00593">
    <property type="entry name" value="TonB_dep_Rec_b-barrel"/>
    <property type="match status" value="1"/>
</dbReference>
<comment type="caution">
    <text evidence="17">The sequence shown here is derived from an EMBL/GenBank/DDBJ whole genome shotgun (WGS) entry which is preliminary data.</text>
</comment>
<dbReference type="Gene3D" id="2.40.170.20">
    <property type="entry name" value="TonB-dependent receptor, beta-barrel domain"/>
    <property type="match status" value="1"/>
</dbReference>
<dbReference type="InterPro" id="IPR008969">
    <property type="entry name" value="CarboxyPept-like_regulatory"/>
</dbReference>
<feature type="chain" id="PRO_5016270370" evidence="14">
    <location>
        <begin position="23"/>
        <end position="882"/>
    </location>
</feature>
<evidence type="ECO:0000259" key="16">
    <source>
        <dbReference type="Pfam" id="PF07715"/>
    </source>
</evidence>
<comment type="similarity">
    <text evidence="12 13">Belongs to the TonB-dependent receptor family.</text>
</comment>
<keyword evidence="10 12" id="KW-0472">Membrane</keyword>
<keyword evidence="8" id="KW-0406">Ion transport</keyword>
<dbReference type="SUPFAM" id="SSF49464">
    <property type="entry name" value="Carboxypeptidase regulatory domain-like"/>
    <property type="match status" value="1"/>
</dbReference>
<keyword evidence="2 12" id="KW-0813">Transport</keyword>
<evidence type="ECO:0000256" key="8">
    <source>
        <dbReference type="ARBA" id="ARBA00023065"/>
    </source>
</evidence>
<evidence type="ECO:0000256" key="4">
    <source>
        <dbReference type="ARBA" id="ARBA00022496"/>
    </source>
</evidence>
<evidence type="ECO:0000313" key="18">
    <source>
        <dbReference type="Proteomes" id="UP000248198"/>
    </source>
</evidence>
<dbReference type="InterPro" id="IPR012910">
    <property type="entry name" value="Plug_dom"/>
</dbReference>
<evidence type="ECO:0000256" key="1">
    <source>
        <dbReference type="ARBA" id="ARBA00004571"/>
    </source>
</evidence>
<proteinExistence type="inferred from homology"/>
<dbReference type="SUPFAM" id="SSF56935">
    <property type="entry name" value="Porins"/>
    <property type="match status" value="1"/>
</dbReference>
<dbReference type="AlphaFoldDB" id="A0A318UEK8"/>
<evidence type="ECO:0000256" key="6">
    <source>
        <dbReference type="ARBA" id="ARBA00022729"/>
    </source>
</evidence>
<keyword evidence="11 12" id="KW-0998">Cell outer membrane</keyword>
<dbReference type="GO" id="GO:0009279">
    <property type="term" value="C:cell outer membrane"/>
    <property type="evidence" value="ECO:0007669"/>
    <property type="project" value="UniProtKB-SubCell"/>
</dbReference>
<keyword evidence="18" id="KW-1185">Reference proteome</keyword>
<keyword evidence="9 13" id="KW-0798">TonB box</keyword>
<organism evidence="17 18">
    <name type="scientific">Pedobacter nutrimenti</name>
    <dbReference type="NCBI Taxonomy" id="1241337"/>
    <lineage>
        <taxon>Bacteria</taxon>
        <taxon>Pseudomonadati</taxon>
        <taxon>Bacteroidota</taxon>
        <taxon>Sphingobacteriia</taxon>
        <taxon>Sphingobacteriales</taxon>
        <taxon>Sphingobacteriaceae</taxon>
        <taxon>Pedobacter</taxon>
    </lineage>
</organism>
<accession>A0A318UEK8</accession>
<dbReference type="InterPro" id="IPR036942">
    <property type="entry name" value="Beta-barrel_TonB_sf"/>
</dbReference>
<evidence type="ECO:0000259" key="15">
    <source>
        <dbReference type="Pfam" id="PF00593"/>
    </source>
</evidence>
<evidence type="ECO:0000256" key="2">
    <source>
        <dbReference type="ARBA" id="ARBA00022448"/>
    </source>
</evidence>
<name>A0A318UEK8_9SPHI</name>
<protein>
    <submittedName>
        <fullName evidence="17">Outer membrane receptor protein involved in Fe transport</fullName>
    </submittedName>
</protein>